<sequence>MIAPNTAPPSNTAFWAQTIDPSSFRGSTTNLFGKVVITMDAWVERGGRLELAPIRNRRNPVG</sequence>
<proteinExistence type="predicted"/>
<gene>
    <name evidence="1" type="ORF">GA0061098_100739</name>
</gene>
<dbReference type="AlphaFoldDB" id="A0A1C3WA50"/>
<name>A0A1C3WA50_9BRAD</name>
<evidence type="ECO:0000313" key="1">
    <source>
        <dbReference type="EMBL" id="SCB36781.1"/>
    </source>
</evidence>
<organism evidence="1 2">
    <name type="scientific">Bradyrhizobium shewense</name>
    <dbReference type="NCBI Taxonomy" id="1761772"/>
    <lineage>
        <taxon>Bacteria</taxon>
        <taxon>Pseudomonadati</taxon>
        <taxon>Pseudomonadota</taxon>
        <taxon>Alphaproteobacteria</taxon>
        <taxon>Hyphomicrobiales</taxon>
        <taxon>Nitrobacteraceae</taxon>
        <taxon>Bradyrhizobium</taxon>
    </lineage>
</organism>
<keyword evidence="2" id="KW-1185">Reference proteome</keyword>
<accession>A0A1C3WA50</accession>
<protein>
    <submittedName>
        <fullName evidence="1">Uncharacterized protein</fullName>
    </submittedName>
</protein>
<dbReference type="Proteomes" id="UP000199184">
    <property type="component" value="Unassembled WGS sequence"/>
</dbReference>
<dbReference type="EMBL" id="FMAI01000007">
    <property type="protein sequence ID" value="SCB36781.1"/>
    <property type="molecule type" value="Genomic_DNA"/>
</dbReference>
<evidence type="ECO:0000313" key="2">
    <source>
        <dbReference type="Proteomes" id="UP000199184"/>
    </source>
</evidence>
<reference evidence="2" key="1">
    <citation type="submission" date="2016-08" db="EMBL/GenBank/DDBJ databases">
        <authorList>
            <person name="Varghese N."/>
            <person name="Submissions Spin"/>
        </authorList>
    </citation>
    <scope>NUCLEOTIDE SEQUENCE [LARGE SCALE GENOMIC DNA]</scope>
    <source>
        <strain evidence="2">ERR11</strain>
    </source>
</reference>